<dbReference type="STRING" id="661399.AQJ67_44020"/>
<dbReference type="RefSeq" id="WP_062725793.1">
    <property type="nucleotide sequence ID" value="NZ_KQ948956.1"/>
</dbReference>
<reference evidence="1 2" key="1">
    <citation type="submission" date="2015-10" db="EMBL/GenBank/DDBJ databases">
        <title>Draft genome sequence of Streptomyces caeruleatus NRRL B-24802, type strain for the species Streptomyces caeruleatus.</title>
        <authorList>
            <person name="Ruckert C."/>
            <person name="Winkler A."/>
            <person name="Kalinowski J."/>
            <person name="Kampfer P."/>
            <person name="Glaeser S."/>
        </authorList>
    </citation>
    <scope>NUCLEOTIDE SEQUENCE [LARGE SCALE GENOMIC DNA]</scope>
    <source>
        <strain evidence="1 2">NRRL B-24802</strain>
    </source>
</reference>
<evidence type="ECO:0000313" key="1">
    <source>
        <dbReference type="EMBL" id="KUN90466.1"/>
    </source>
</evidence>
<sequence>MGAEIVIDGPSGHVLRMPRTADESGLDGFLVATSLDRFLAMVTWWIAGRRILGTLENQDEDHLFRQHIEDAVWEIDAAGAQSEAWTYALHND</sequence>
<protein>
    <submittedName>
        <fullName evidence="1">Uncharacterized protein</fullName>
    </submittedName>
</protein>
<accession>A0A117RH18</accession>
<dbReference type="Pfam" id="PF14435">
    <property type="entry name" value="SUKH-4"/>
    <property type="match status" value="1"/>
</dbReference>
<dbReference type="EMBL" id="LMWY01000076">
    <property type="protein sequence ID" value="KUN90466.1"/>
    <property type="molecule type" value="Genomic_DNA"/>
</dbReference>
<dbReference type="InterPro" id="IPR025851">
    <property type="entry name" value="SUKH-4"/>
</dbReference>
<organism evidence="1 2">
    <name type="scientific">Streptomyces caeruleatus</name>
    <dbReference type="NCBI Taxonomy" id="661399"/>
    <lineage>
        <taxon>Bacteria</taxon>
        <taxon>Bacillati</taxon>
        <taxon>Actinomycetota</taxon>
        <taxon>Actinomycetes</taxon>
        <taxon>Kitasatosporales</taxon>
        <taxon>Streptomycetaceae</taxon>
        <taxon>Streptomyces</taxon>
    </lineage>
</organism>
<dbReference type="AlphaFoldDB" id="A0A117RH18"/>
<dbReference type="Proteomes" id="UP000053429">
    <property type="component" value="Unassembled WGS sequence"/>
</dbReference>
<keyword evidence="2" id="KW-1185">Reference proteome</keyword>
<evidence type="ECO:0000313" key="2">
    <source>
        <dbReference type="Proteomes" id="UP000053429"/>
    </source>
</evidence>
<proteinExistence type="predicted"/>
<comment type="caution">
    <text evidence="1">The sequence shown here is derived from an EMBL/GenBank/DDBJ whole genome shotgun (WGS) entry which is preliminary data.</text>
</comment>
<name>A0A117RH18_9ACTN</name>
<gene>
    <name evidence="1" type="ORF">AQJ67_44020</name>
</gene>